<name>A0A1L5NWL1_9HYPH</name>
<evidence type="ECO:0000256" key="2">
    <source>
        <dbReference type="ARBA" id="ARBA00023125"/>
    </source>
</evidence>
<dbReference type="AlphaFoldDB" id="A0A1L5NWL1"/>
<evidence type="ECO:0000259" key="4">
    <source>
        <dbReference type="Pfam" id="PF13377"/>
    </source>
</evidence>
<reference evidence="5 6" key="1">
    <citation type="submission" date="2016-09" db="EMBL/GenBank/DDBJ databases">
        <title>The complete genome sequences of Rhizobium gallicum, symbiovars gallicum and phaseoli, symbionts associated to common bean (Phaseolus vulgaris).</title>
        <authorList>
            <person name="Bustos P."/>
            <person name="Santamaria R.I."/>
            <person name="Perez-Carrascal O.M."/>
            <person name="Juarez S."/>
            <person name="Lozano L."/>
            <person name="Martinez-Flores I."/>
            <person name="Martinez-Romero E."/>
            <person name="Cevallos M."/>
            <person name="Romero D."/>
            <person name="Davila G."/>
            <person name="Gonzalez V."/>
        </authorList>
    </citation>
    <scope>NUCLEOTIDE SEQUENCE [LARGE SCALE GENOMIC DNA]</scope>
    <source>
        <strain evidence="5 6">IE4872</strain>
        <plasmid evidence="6">prgalie4872d</plasmid>
    </source>
</reference>
<keyword evidence="2" id="KW-0238">DNA-binding</keyword>
<dbReference type="PANTHER" id="PTHR30146:SF109">
    <property type="entry name" value="HTH-TYPE TRANSCRIPTIONAL REGULATOR GALS"/>
    <property type="match status" value="1"/>
</dbReference>
<sequence length="199" mass="21132">MHPQFRSRCSVALRTDGRSLSSVGDDKLGGYLATRHLLILGIAVSVLLRGPSYASSSRGSAEDYKPTSMKLGYQSIRPTSFHRHSALIRIGGRRNSHAGRAAATAIFAVNDNTATGGLSGLARPGPSVPDDLSLVGCNDIPIVSHLTPPLTTLRVSFDQIASNALDLLGRAIPNEDRIRVSAPTLAPVRSRNPVTMVMP</sequence>
<protein>
    <submittedName>
        <fullName evidence="5">Periplasmic binding fold domain-containing protein</fullName>
    </submittedName>
</protein>
<feature type="domain" description="Transcriptional regulator LacI/GalR-like sensor" evidence="4">
    <location>
        <begin position="59"/>
        <end position="179"/>
    </location>
</feature>
<evidence type="ECO:0000313" key="6">
    <source>
        <dbReference type="Proteomes" id="UP000184749"/>
    </source>
</evidence>
<keyword evidence="5" id="KW-0614">Plasmid</keyword>
<evidence type="ECO:0000256" key="1">
    <source>
        <dbReference type="ARBA" id="ARBA00023015"/>
    </source>
</evidence>
<evidence type="ECO:0000313" key="5">
    <source>
        <dbReference type="EMBL" id="APO72303.1"/>
    </source>
</evidence>
<dbReference type="GO" id="GO:0000976">
    <property type="term" value="F:transcription cis-regulatory region binding"/>
    <property type="evidence" value="ECO:0007669"/>
    <property type="project" value="TreeGrafter"/>
</dbReference>
<accession>A0A1L5NWL1</accession>
<geneLocation type="plasmid" evidence="6">
    <name>prgalie4872d</name>
</geneLocation>
<gene>
    <name evidence="5" type="ORF">IE4872_PD01785</name>
</gene>
<dbReference type="GO" id="GO:0003700">
    <property type="term" value="F:DNA-binding transcription factor activity"/>
    <property type="evidence" value="ECO:0007669"/>
    <property type="project" value="TreeGrafter"/>
</dbReference>
<organism evidence="5 6">
    <name type="scientific">Rhizobium gallicum</name>
    <dbReference type="NCBI Taxonomy" id="56730"/>
    <lineage>
        <taxon>Bacteria</taxon>
        <taxon>Pseudomonadati</taxon>
        <taxon>Pseudomonadota</taxon>
        <taxon>Alphaproteobacteria</taxon>
        <taxon>Hyphomicrobiales</taxon>
        <taxon>Rhizobiaceae</taxon>
        <taxon>Rhizobium/Agrobacterium group</taxon>
        <taxon>Rhizobium</taxon>
    </lineage>
</organism>
<dbReference type="Proteomes" id="UP000184749">
    <property type="component" value="Plasmid pRgalIE4872d"/>
</dbReference>
<evidence type="ECO:0000256" key="3">
    <source>
        <dbReference type="ARBA" id="ARBA00023163"/>
    </source>
</evidence>
<dbReference type="Pfam" id="PF13377">
    <property type="entry name" value="Peripla_BP_3"/>
    <property type="match status" value="1"/>
</dbReference>
<dbReference type="PANTHER" id="PTHR30146">
    <property type="entry name" value="LACI-RELATED TRANSCRIPTIONAL REPRESSOR"/>
    <property type="match status" value="1"/>
</dbReference>
<dbReference type="SUPFAM" id="SSF53822">
    <property type="entry name" value="Periplasmic binding protein-like I"/>
    <property type="match status" value="1"/>
</dbReference>
<dbReference type="Gene3D" id="3.40.50.2300">
    <property type="match status" value="2"/>
</dbReference>
<proteinExistence type="predicted"/>
<keyword evidence="3" id="KW-0804">Transcription</keyword>
<dbReference type="EMBL" id="CP017105">
    <property type="protein sequence ID" value="APO72303.1"/>
    <property type="molecule type" value="Genomic_DNA"/>
</dbReference>
<dbReference type="InterPro" id="IPR046335">
    <property type="entry name" value="LacI/GalR-like_sensor"/>
</dbReference>
<dbReference type="InterPro" id="IPR028082">
    <property type="entry name" value="Peripla_BP_I"/>
</dbReference>
<keyword evidence="1" id="KW-0805">Transcription regulation</keyword>